<proteinExistence type="predicted"/>
<evidence type="ECO:0000313" key="5">
    <source>
        <dbReference type="Proteomes" id="UP001153069"/>
    </source>
</evidence>
<evidence type="ECO:0000256" key="1">
    <source>
        <dbReference type="ARBA" id="ARBA00001968"/>
    </source>
</evidence>
<comment type="cofactor">
    <cofactor evidence="1">
        <name>a divalent metal cation</name>
        <dbReference type="ChEBI" id="CHEBI:60240"/>
    </cofactor>
</comment>
<dbReference type="AlphaFoldDB" id="A0A9N8HHI6"/>
<accession>A0A9N8HHI6</accession>
<dbReference type="OrthoDB" id="109201at2759"/>
<evidence type="ECO:0000256" key="2">
    <source>
        <dbReference type="ARBA" id="ARBA00022723"/>
    </source>
</evidence>
<dbReference type="EMBL" id="CAICTM010000537">
    <property type="protein sequence ID" value="CAB9512485.1"/>
    <property type="molecule type" value="Genomic_DNA"/>
</dbReference>
<dbReference type="InterPro" id="IPR027806">
    <property type="entry name" value="HARBI1_dom"/>
</dbReference>
<feature type="domain" description="DDE Tnp4" evidence="3">
    <location>
        <begin position="51"/>
        <end position="154"/>
    </location>
</feature>
<sequence>MAILCVSGYQPRRKLATSELLLRSLSVLWSKHPGRSGPPFSVHLLCLCRSRVSDDRNAMRQCALQNLVESLPTGVCVIGDAAYIPTEHMVPVYQGSDKLIPLYDNFNFYASQCRIRVEMAFGIMQMKWGLLSRPVGCSLKNMIWLAQAIARLHNFCINERLETAGPTTEPVTNVNGTGYIPSVPHDVNGDPVRLDNVYSSCEGMSYLREFMANRVKRLQLKRPSRNKKRRREEES</sequence>
<dbReference type="GO" id="GO:0046872">
    <property type="term" value="F:metal ion binding"/>
    <property type="evidence" value="ECO:0007669"/>
    <property type="project" value="UniProtKB-KW"/>
</dbReference>
<dbReference type="Proteomes" id="UP001153069">
    <property type="component" value="Unassembled WGS sequence"/>
</dbReference>
<name>A0A9N8HHI6_9STRA</name>
<dbReference type="Pfam" id="PF13359">
    <property type="entry name" value="DDE_Tnp_4"/>
    <property type="match status" value="1"/>
</dbReference>
<comment type="caution">
    <text evidence="4">The sequence shown here is derived from an EMBL/GenBank/DDBJ whole genome shotgun (WGS) entry which is preliminary data.</text>
</comment>
<keyword evidence="5" id="KW-1185">Reference proteome</keyword>
<evidence type="ECO:0000313" key="4">
    <source>
        <dbReference type="EMBL" id="CAB9512485.1"/>
    </source>
</evidence>
<reference evidence="4" key="1">
    <citation type="submission" date="2020-06" db="EMBL/GenBank/DDBJ databases">
        <authorList>
            <consortium name="Plant Systems Biology data submission"/>
        </authorList>
    </citation>
    <scope>NUCLEOTIDE SEQUENCE</scope>
    <source>
        <strain evidence="4">D6</strain>
    </source>
</reference>
<evidence type="ECO:0000259" key="3">
    <source>
        <dbReference type="Pfam" id="PF13359"/>
    </source>
</evidence>
<gene>
    <name evidence="4" type="ORF">SEMRO_538_G162661.1</name>
</gene>
<protein>
    <recommendedName>
        <fullName evidence="3">DDE Tnp4 domain-containing protein</fullName>
    </recommendedName>
</protein>
<keyword evidence="2" id="KW-0479">Metal-binding</keyword>
<organism evidence="4 5">
    <name type="scientific">Seminavis robusta</name>
    <dbReference type="NCBI Taxonomy" id="568900"/>
    <lineage>
        <taxon>Eukaryota</taxon>
        <taxon>Sar</taxon>
        <taxon>Stramenopiles</taxon>
        <taxon>Ochrophyta</taxon>
        <taxon>Bacillariophyta</taxon>
        <taxon>Bacillariophyceae</taxon>
        <taxon>Bacillariophycidae</taxon>
        <taxon>Naviculales</taxon>
        <taxon>Naviculaceae</taxon>
        <taxon>Seminavis</taxon>
    </lineage>
</organism>